<dbReference type="Gene3D" id="3.30.420.40">
    <property type="match status" value="2"/>
</dbReference>
<dbReference type="PRINTS" id="PR00471">
    <property type="entry name" value="ACETATEKNASE"/>
</dbReference>
<dbReference type="GO" id="GO:0006083">
    <property type="term" value="P:acetate metabolic process"/>
    <property type="evidence" value="ECO:0007669"/>
    <property type="project" value="TreeGrafter"/>
</dbReference>
<keyword evidence="7 9" id="KW-0067">ATP-binding</keyword>
<reference evidence="11" key="2">
    <citation type="journal article" date="2021" name="PeerJ">
        <title>Extensive microbial diversity within the chicken gut microbiome revealed by metagenomics and culture.</title>
        <authorList>
            <person name="Gilroy R."/>
            <person name="Ravi A."/>
            <person name="Getino M."/>
            <person name="Pursley I."/>
            <person name="Horton D.L."/>
            <person name="Alikhan N.F."/>
            <person name="Baker D."/>
            <person name="Gharbi K."/>
            <person name="Hall N."/>
            <person name="Watson M."/>
            <person name="Adriaenssens E.M."/>
            <person name="Foster-Nyarko E."/>
            <person name="Jarju S."/>
            <person name="Secka A."/>
            <person name="Antonio M."/>
            <person name="Oren A."/>
            <person name="Chaudhuri R.R."/>
            <person name="La Ragione R."/>
            <person name="Hildebrand F."/>
            <person name="Pallen M.J."/>
        </authorList>
    </citation>
    <scope>NUCLEOTIDE SEQUENCE</scope>
    <source>
        <strain evidence="11">10037</strain>
    </source>
</reference>
<gene>
    <name evidence="9 11" type="primary">buk</name>
    <name evidence="11" type="ORF">IAB93_01555</name>
</gene>
<dbReference type="CDD" id="cd24011">
    <property type="entry name" value="ASKHA_NBD_BK"/>
    <property type="match status" value="1"/>
</dbReference>
<evidence type="ECO:0000256" key="1">
    <source>
        <dbReference type="ARBA" id="ARBA00004496"/>
    </source>
</evidence>
<protein>
    <recommendedName>
        <fullName evidence="9">Probable butyrate kinase</fullName>
        <shortName evidence="9">BK</shortName>
        <ecNumber evidence="9">2.7.2.7</ecNumber>
    </recommendedName>
    <alternativeName>
        <fullName evidence="9">Branched-chain carboxylic acid kinase</fullName>
    </alternativeName>
</protein>
<dbReference type="NCBIfam" id="TIGR02707">
    <property type="entry name" value="butyr_kinase"/>
    <property type="match status" value="1"/>
</dbReference>
<evidence type="ECO:0000256" key="2">
    <source>
        <dbReference type="ARBA" id="ARBA00008748"/>
    </source>
</evidence>
<dbReference type="PANTHER" id="PTHR21060">
    <property type="entry name" value="ACETATE KINASE"/>
    <property type="match status" value="1"/>
</dbReference>
<dbReference type="GO" id="GO:0047761">
    <property type="term" value="F:butyrate kinase activity"/>
    <property type="evidence" value="ECO:0007669"/>
    <property type="project" value="UniProtKB-UniRule"/>
</dbReference>
<keyword evidence="3 9" id="KW-0963">Cytoplasm</keyword>
<evidence type="ECO:0000256" key="6">
    <source>
        <dbReference type="ARBA" id="ARBA00022777"/>
    </source>
</evidence>
<reference evidence="11" key="1">
    <citation type="submission" date="2020-10" db="EMBL/GenBank/DDBJ databases">
        <authorList>
            <person name="Gilroy R."/>
        </authorList>
    </citation>
    <scope>NUCLEOTIDE SEQUENCE</scope>
    <source>
        <strain evidence="11">10037</strain>
    </source>
</reference>
<name>A0A9D9I2X3_9BACT</name>
<evidence type="ECO:0000256" key="9">
    <source>
        <dbReference type="HAMAP-Rule" id="MF_00542"/>
    </source>
</evidence>
<dbReference type="InterPro" id="IPR043129">
    <property type="entry name" value="ATPase_NBD"/>
</dbReference>
<keyword evidence="5 9" id="KW-0547">Nucleotide-binding</keyword>
<dbReference type="HAMAP" id="MF_00542">
    <property type="entry name" value="Butyrate_kinase"/>
    <property type="match status" value="1"/>
</dbReference>
<dbReference type="SUPFAM" id="SSF53067">
    <property type="entry name" value="Actin-like ATPase domain"/>
    <property type="match status" value="2"/>
</dbReference>
<dbReference type="InterPro" id="IPR011245">
    <property type="entry name" value="Butyrate_kin"/>
</dbReference>
<dbReference type="AlphaFoldDB" id="A0A9D9I2X3"/>
<keyword evidence="6 9" id="KW-0418">Kinase</keyword>
<evidence type="ECO:0000256" key="4">
    <source>
        <dbReference type="ARBA" id="ARBA00022679"/>
    </source>
</evidence>
<accession>A0A9D9I2X3</accession>
<dbReference type="PANTHER" id="PTHR21060:SF3">
    <property type="entry name" value="BUTYRATE KINASE 2-RELATED"/>
    <property type="match status" value="1"/>
</dbReference>
<evidence type="ECO:0000256" key="8">
    <source>
        <dbReference type="ARBA" id="ARBA00048596"/>
    </source>
</evidence>
<dbReference type="EMBL" id="JADIME010000016">
    <property type="protein sequence ID" value="MBO8464665.1"/>
    <property type="molecule type" value="Genomic_DNA"/>
</dbReference>
<sequence>MAHRILVINPGSTSTKIAIFEGSNQIYKETLRHSTEVISSYPNVSSQKDFRYEAIVKALETAGVGVETLDAVMGRGGLVKPNRAGSYVVNDKMISDLANAVYGEHASNLGAILADTIARQANLKNGNDACKAYIADPVTVDELSDLARMTGHPKFPKQSIFHALNSRAVVRRYAKECGKKADELNVIVAHLGGGVSISLHEKGMTTDVNDALNGEGPFSPERTGGVTALTMAKMCFSGEYTFDQIKRMIVGEGGAVAHLGTNDFFKVEDDYKAGDPATIKFVDSLAYHVAKSIGGLAAAVSGKVDAIILTGGIAYYRHLCDMIAERVSFLAPVVHYPGEDEMQALAECAEMVLSGETTARIYE</sequence>
<comment type="similarity">
    <text evidence="2 9 10">Belongs to the acetokinase family.</text>
</comment>
<dbReference type="EC" id="2.7.2.7" evidence="9"/>
<dbReference type="GO" id="GO:0005524">
    <property type="term" value="F:ATP binding"/>
    <property type="evidence" value="ECO:0007669"/>
    <property type="project" value="UniProtKB-KW"/>
</dbReference>
<comment type="caution">
    <text evidence="11">The sequence shown here is derived from an EMBL/GenBank/DDBJ whole genome shotgun (WGS) entry which is preliminary data.</text>
</comment>
<comment type="subcellular location">
    <subcellularLocation>
        <location evidence="1 9">Cytoplasm</location>
    </subcellularLocation>
</comment>
<dbReference type="PIRSF" id="PIRSF036458">
    <property type="entry name" value="Butyrate_kin"/>
    <property type="match status" value="1"/>
</dbReference>
<evidence type="ECO:0000256" key="5">
    <source>
        <dbReference type="ARBA" id="ARBA00022741"/>
    </source>
</evidence>
<evidence type="ECO:0000313" key="12">
    <source>
        <dbReference type="Proteomes" id="UP000823597"/>
    </source>
</evidence>
<dbReference type="GO" id="GO:0005737">
    <property type="term" value="C:cytoplasm"/>
    <property type="evidence" value="ECO:0007669"/>
    <property type="project" value="UniProtKB-SubCell"/>
</dbReference>
<evidence type="ECO:0000256" key="7">
    <source>
        <dbReference type="ARBA" id="ARBA00022840"/>
    </source>
</evidence>
<dbReference type="InterPro" id="IPR023865">
    <property type="entry name" value="Aliphatic_acid_kinase_CS"/>
</dbReference>
<evidence type="ECO:0000313" key="11">
    <source>
        <dbReference type="EMBL" id="MBO8464665.1"/>
    </source>
</evidence>
<dbReference type="InterPro" id="IPR000890">
    <property type="entry name" value="Aliphatic_acid_kin_short-chain"/>
</dbReference>
<comment type="catalytic activity">
    <reaction evidence="8 9">
        <text>butanoate + ATP = butanoyl phosphate + ADP</text>
        <dbReference type="Rhea" id="RHEA:13585"/>
        <dbReference type="ChEBI" id="CHEBI:17968"/>
        <dbReference type="ChEBI" id="CHEBI:30616"/>
        <dbReference type="ChEBI" id="CHEBI:58079"/>
        <dbReference type="ChEBI" id="CHEBI:456216"/>
        <dbReference type="EC" id="2.7.2.7"/>
    </reaction>
</comment>
<dbReference type="Proteomes" id="UP000823597">
    <property type="component" value="Unassembled WGS sequence"/>
</dbReference>
<dbReference type="NCBIfam" id="NF002834">
    <property type="entry name" value="PRK03011.1-5"/>
    <property type="match status" value="1"/>
</dbReference>
<evidence type="ECO:0000256" key="10">
    <source>
        <dbReference type="RuleBase" id="RU003835"/>
    </source>
</evidence>
<evidence type="ECO:0000256" key="3">
    <source>
        <dbReference type="ARBA" id="ARBA00022490"/>
    </source>
</evidence>
<organism evidence="11 12">
    <name type="scientific">Candidatus Merdivivens pullistercoris</name>
    <dbReference type="NCBI Taxonomy" id="2840873"/>
    <lineage>
        <taxon>Bacteria</taxon>
        <taxon>Pseudomonadati</taxon>
        <taxon>Bacteroidota</taxon>
        <taxon>Bacteroidia</taxon>
        <taxon>Bacteroidales</taxon>
        <taxon>Muribaculaceae</taxon>
        <taxon>Muribaculaceae incertae sedis</taxon>
        <taxon>Candidatus Merdivivens</taxon>
    </lineage>
</organism>
<keyword evidence="4 9" id="KW-0808">Transferase</keyword>
<dbReference type="GO" id="GO:0008776">
    <property type="term" value="F:acetate kinase activity"/>
    <property type="evidence" value="ECO:0007669"/>
    <property type="project" value="TreeGrafter"/>
</dbReference>
<dbReference type="PROSITE" id="PS01075">
    <property type="entry name" value="ACETATE_KINASE_1"/>
    <property type="match status" value="1"/>
</dbReference>
<dbReference type="Pfam" id="PF00871">
    <property type="entry name" value="Acetate_kinase"/>
    <property type="match status" value="1"/>
</dbReference>
<proteinExistence type="inferred from homology"/>